<feature type="compositionally biased region" description="Basic and acidic residues" evidence="1">
    <location>
        <begin position="69"/>
        <end position="85"/>
    </location>
</feature>
<name>A0A9P0M9Q2_ACAOB</name>
<proteinExistence type="predicted"/>
<comment type="caution">
    <text evidence="2">The sequence shown here is derived from an EMBL/GenBank/DDBJ whole genome shotgun (WGS) entry which is preliminary data.</text>
</comment>
<feature type="compositionally biased region" description="Basic residues" evidence="1">
    <location>
        <begin position="86"/>
        <end position="101"/>
    </location>
</feature>
<sequence length="101" mass="11838">MTEVDAVATKAALRPSSSVLHTCCSELPASEPKSLQSSGTRYYYNMAPRKKTQTKEEILQKKRDAEWKKYERLKNDPQRRGELRGKGHLKYLKKKRKRKRD</sequence>
<keyword evidence="3" id="KW-1185">Reference proteome</keyword>
<dbReference type="AlphaFoldDB" id="A0A9P0M9Q2"/>
<dbReference type="EMBL" id="CAKOFQ010007855">
    <property type="protein sequence ID" value="CAH2009098.1"/>
    <property type="molecule type" value="Genomic_DNA"/>
</dbReference>
<feature type="region of interest" description="Disordered" evidence="1">
    <location>
        <begin position="69"/>
        <end position="101"/>
    </location>
</feature>
<protein>
    <submittedName>
        <fullName evidence="2">Uncharacterized protein</fullName>
    </submittedName>
</protein>
<evidence type="ECO:0000256" key="1">
    <source>
        <dbReference type="SAM" id="MobiDB-lite"/>
    </source>
</evidence>
<evidence type="ECO:0000313" key="3">
    <source>
        <dbReference type="Proteomes" id="UP001152888"/>
    </source>
</evidence>
<gene>
    <name evidence="2" type="ORF">ACAOBT_LOCUS30621</name>
</gene>
<evidence type="ECO:0000313" key="2">
    <source>
        <dbReference type="EMBL" id="CAH2009098.1"/>
    </source>
</evidence>
<dbReference type="Proteomes" id="UP001152888">
    <property type="component" value="Unassembled WGS sequence"/>
</dbReference>
<organism evidence="2 3">
    <name type="scientific">Acanthoscelides obtectus</name>
    <name type="common">Bean weevil</name>
    <name type="synonym">Bruchus obtectus</name>
    <dbReference type="NCBI Taxonomy" id="200917"/>
    <lineage>
        <taxon>Eukaryota</taxon>
        <taxon>Metazoa</taxon>
        <taxon>Ecdysozoa</taxon>
        <taxon>Arthropoda</taxon>
        <taxon>Hexapoda</taxon>
        <taxon>Insecta</taxon>
        <taxon>Pterygota</taxon>
        <taxon>Neoptera</taxon>
        <taxon>Endopterygota</taxon>
        <taxon>Coleoptera</taxon>
        <taxon>Polyphaga</taxon>
        <taxon>Cucujiformia</taxon>
        <taxon>Chrysomeloidea</taxon>
        <taxon>Chrysomelidae</taxon>
        <taxon>Bruchinae</taxon>
        <taxon>Bruchini</taxon>
        <taxon>Acanthoscelides</taxon>
    </lineage>
</organism>
<accession>A0A9P0M9Q2</accession>
<reference evidence="2" key="1">
    <citation type="submission" date="2022-03" db="EMBL/GenBank/DDBJ databases">
        <authorList>
            <person name="Sayadi A."/>
        </authorList>
    </citation>
    <scope>NUCLEOTIDE SEQUENCE</scope>
</reference>